<dbReference type="AlphaFoldDB" id="A0A9P6RR53"/>
<keyword evidence="3" id="KW-1185">Reference proteome</keyword>
<reference evidence="2" key="1">
    <citation type="journal article" date="2020" name="Fungal Divers.">
        <title>Resolving the Mortierellaceae phylogeny through synthesis of multi-gene phylogenetics and phylogenomics.</title>
        <authorList>
            <person name="Vandepol N."/>
            <person name="Liber J."/>
            <person name="Desiro A."/>
            <person name="Na H."/>
            <person name="Kennedy M."/>
            <person name="Barry K."/>
            <person name="Grigoriev I.V."/>
            <person name="Miller A.N."/>
            <person name="O'Donnell K."/>
            <person name="Stajich J.E."/>
            <person name="Bonito G."/>
        </authorList>
    </citation>
    <scope>NUCLEOTIDE SEQUENCE</scope>
    <source>
        <strain evidence="2">REB-010B</strain>
    </source>
</reference>
<organism evidence="2 3">
    <name type="scientific">Dissophora globulifera</name>
    <dbReference type="NCBI Taxonomy" id="979702"/>
    <lineage>
        <taxon>Eukaryota</taxon>
        <taxon>Fungi</taxon>
        <taxon>Fungi incertae sedis</taxon>
        <taxon>Mucoromycota</taxon>
        <taxon>Mortierellomycotina</taxon>
        <taxon>Mortierellomycetes</taxon>
        <taxon>Mortierellales</taxon>
        <taxon>Mortierellaceae</taxon>
        <taxon>Dissophora</taxon>
    </lineage>
</organism>
<proteinExistence type="predicted"/>
<protein>
    <submittedName>
        <fullName evidence="2">Uncharacterized protein</fullName>
    </submittedName>
</protein>
<accession>A0A9P6RR53</accession>
<evidence type="ECO:0000313" key="2">
    <source>
        <dbReference type="EMBL" id="KAG0326837.1"/>
    </source>
</evidence>
<feature type="region of interest" description="Disordered" evidence="1">
    <location>
        <begin position="1"/>
        <end position="55"/>
    </location>
</feature>
<evidence type="ECO:0000313" key="3">
    <source>
        <dbReference type="Proteomes" id="UP000738325"/>
    </source>
</evidence>
<feature type="compositionally biased region" description="Polar residues" evidence="1">
    <location>
        <begin position="1"/>
        <end position="10"/>
    </location>
</feature>
<sequence length="92" mass="9761">MGINSMTISEGDSLLTSGPASAAGSSSSETPSTSGSSANISNTGLDHWNRTREQWTKGQWHIVPSENSNNPALSAIHPGNHDAIYDSLVFRY</sequence>
<evidence type="ECO:0000256" key="1">
    <source>
        <dbReference type="SAM" id="MobiDB-lite"/>
    </source>
</evidence>
<comment type="caution">
    <text evidence="2">The sequence shown here is derived from an EMBL/GenBank/DDBJ whole genome shotgun (WGS) entry which is preliminary data.</text>
</comment>
<name>A0A9P6RR53_9FUNG</name>
<dbReference type="EMBL" id="JAAAIP010000072">
    <property type="protein sequence ID" value="KAG0326837.1"/>
    <property type="molecule type" value="Genomic_DNA"/>
</dbReference>
<dbReference type="OrthoDB" id="5576875at2759"/>
<dbReference type="Proteomes" id="UP000738325">
    <property type="component" value="Unassembled WGS sequence"/>
</dbReference>
<feature type="compositionally biased region" description="Low complexity" evidence="1">
    <location>
        <begin position="13"/>
        <end position="38"/>
    </location>
</feature>
<gene>
    <name evidence="2" type="ORF">BGZ99_008939</name>
</gene>